<dbReference type="CDD" id="cd12110">
    <property type="entry name" value="PHP_HisPPase_Hisj_like"/>
    <property type="match status" value="1"/>
</dbReference>
<evidence type="ECO:0000256" key="4">
    <source>
        <dbReference type="ARBA" id="ARBA00022605"/>
    </source>
</evidence>
<name>A0A6G1I5C2_9PEZI</name>
<dbReference type="EC" id="3.1.3.15" evidence="3 8"/>
<dbReference type="Gene3D" id="3.20.20.140">
    <property type="entry name" value="Metal-dependent hydrolases"/>
    <property type="match status" value="1"/>
</dbReference>
<evidence type="ECO:0000256" key="7">
    <source>
        <dbReference type="ARBA" id="ARBA00049158"/>
    </source>
</evidence>
<feature type="domain" description="PHP" evidence="9">
    <location>
        <begin position="5"/>
        <end position="231"/>
    </location>
</feature>
<evidence type="ECO:0000313" key="11">
    <source>
        <dbReference type="Proteomes" id="UP000799640"/>
    </source>
</evidence>
<gene>
    <name evidence="10" type="ORF">EJ06DRAFT_470871</name>
</gene>
<dbReference type="GO" id="GO:0005737">
    <property type="term" value="C:cytoplasm"/>
    <property type="evidence" value="ECO:0007669"/>
    <property type="project" value="TreeGrafter"/>
</dbReference>
<reference evidence="10" key="1">
    <citation type="journal article" date="2020" name="Stud. Mycol.">
        <title>101 Dothideomycetes genomes: a test case for predicting lifestyles and emergence of pathogens.</title>
        <authorList>
            <person name="Haridas S."/>
            <person name="Albert R."/>
            <person name="Binder M."/>
            <person name="Bloem J."/>
            <person name="Labutti K."/>
            <person name="Salamov A."/>
            <person name="Andreopoulos B."/>
            <person name="Baker S."/>
            <person name="Barry K."/>
            <person name="Bills G."/>
            <person name="Bluhm B."/>
            <person name="Cannon C."/>
            <person name="Castanera R."/>
            <person name="Culley D."/>
            <person name="Daum C."/>
            <person name="Ezra D."/>
            <person name="Gonzalez J."/>
            <person name="Henrissat B."/>
            <person name="Kuo A."/>
            <person name="Liang C."/>
            <person name="Lipzen A."/>
            <person name="Lutzoni F."/>
            <person name="Magnuson J."/>
            <person name="Mondo S."/>
            <person name="Nolan M."/>
            <person name="Ohm R."/>
            <person name="Pangilinan J."/>
            <person name="Park H.-J."/>
            <person name="Ramirez L."/>
            <person name="Alfaro M."/>
            <person name="Sun H."/>
            <person name="Tritt A."/>
            <person name="Yoshinaga Y."/>
            <person name="Zwiers L.-H."/>
            <person name="Turgeon B."/>
            <person name="Goodwin S."/>
            <person name="Spatafora J."/>
            <person name="Crous P."/>
            <person name="Grigoriev I."/>
        </authorList>
    </citation>
    <scope>NUCLEOTIDE SEQUENCE</scope>
    <source>
        <strain evidence="10">CBS 262.69</strain>
    </source>
</reference>
<keyword evidence="6 8" id="KW-0368">Histidine biosynthesis</keyword>
<proteinExistence type="inferred from homology"/>
<dbReference type="InterPro" id="IPR010140">
    <property type="entry name" value="Histidinol_P_phosphatase_HisJ"/>
</dbReference>
<dbReference type="GO" id="GO:0004401">
    <property type="term" value="F:histidinol-phosphatase activity"/>
    <property type="evidence" value="ECO:0007669"/>
    <property type="project" value="UniProtKB-UniRule"/>
</dbReference>
<dbReference type="InterPro" id="IPR016195">
    <property type="entry name" value="Pol/histidinol_Pase-like"/>
</dbReference>
<evidence type="ECO:0000259" key="9">
    <source>
        <dbReference type="Pfam" id="PF02811"/>
    </source>
</evidence>
<keyword evidence="11" id="KW-1185">Reference proteome</keyword>
<protein>
    <recommendedName>
        <fullName evidence="3 8">Histidinol-phosphatase</fullName>
        <shortName evidence="8">HolPase</shortName>
        <ecNumber evidence="3 8">3.1.3.15</ecNumber>
    </recommendedName>
</protein>
<organism evidence="10 11">
    <name type="scientific">Trichodelitschia bisporula</name>
    <dbReference type="NCBI Taxonomy" id="703511"/>
    <lineage>
        <taxon>Eukaryota</taxon>
        <taxon>Fungi</taxon>
        <taxon>Dikarya</taxon>
        <taxon>Ascomycota</taxon>
        <taxon>Pezizomycotina</taxon>
        <taxon>Dothideomycetes</taxon>
        <taxon>Dothideomycetes incertae sedis</taxon>
        <taxon>Phaeotrichales</taxon>
        <taxon>Phaeotrichaceae</taxon>
        <taxon>Trichodelitschia</taxon>
    </lineage>
</organism>
<evidence type="ECO:0000256" key="8">
    <source>
        <dbReference type="RuleBase" id="RU366003"/>
    </source>
</evidence>
<sequence>MPFSHHSHSSSFCAHASSPLESMIQTAISRDMFLYALTEHMPRDQEDFYPEEIPLHPTAASLAAQITAFHASATSLRTKYAPQIALPIGFEAEWIRPSTLPAIQALLTAHKWDFFIGSVHHVHTIPIDFDRATYESARERALLLYQSSPRYDEAATMQPDSDEILFEDYFDAQLAMLVALRPPVVGHFDLIRLYSNARDAALSRWPGVWSRVCRNLGFIAGYGGIVEINSSALRKGLAEPYPTAEVCREFLGLGGRFTLSDDAHDVTQVGTHYAQALAFAKGVGVTALHRLDILAGSDYASSQAPDAAANSTPQPTFTPIRMTSLENHPFFSAEPSPPTA</sequence>
<keyword evidence="5 8" id="KW-0378">Hydrolase</keyword>
<evidence type="ECO:0000256" key="3">
    <source>
        <dbReference type="ARBA" id="ARBA00013085"/>
    </source>
</evidence>
<dbReference type="NCBIfam" id="TIGR01856">
    <property type="entry name" value="hisJ_fam"/>
    <property type="match status" value="1"/>
</dbReference>
<dbReference type="PANTHER" id="PTHR21039:SF0">
    <property type="entry name" value="HISTIDINOL-PHOSPHATASE"/>
    <property type="match status" value="1"/>
</dbReference>
<comment type="pathway">
    <text evidence="1 8">Amino-acid biosynthesis; L-histidine biosynthesis; L-histidine from 5-phospho-alpha-D-ribose 1-diphosphate: step 8/9.</text>
</comment>
<dbReference type="AlphaFoldDB" id="A0A6G1I5C2"/>
<dbReference type="Proteomes" id="UP000799640">
    <property type="component" value="Unassembled WGS sequence"/>
</dbReference>
<comment type="similarity">
    <text evidence="2 8">Belongs to the PHP hydrolase family. HisK subfamily.</text>
</comment>
<dbReference type="InterPro" id="IPR004013">
    <property type="entry name" value="PHP_dom"/>
</dbReference>
<evidence type="ECO:0000256" key="2">
    <source>
        <dbReference type="ARBA" id="ARBA00009152"/>
    </source>
</evidence>
<dbReference type="GO" id="GO:0000105">
    <property type="term" value="P:L-histidine biosynthetic process"/>
    <property type="evidence" value="ECO:0007669"/>
    <property type="project" value="UniProtKB-UniRule"/>
</dbReference>
<dbReference type="UniPathway" id="UPA00031">
    <property type="reaction ID" value="UER00013"/>
</dbReference>
<dbReference type="PANTHER" id="PTHR21039">
    <property type="entry name" value="HISTIDINOL PHOSPHATASE-RELATED"/>
    <property type="match status" value="1"/>
</dbReference>
<dbReference type="OrthoDB" id="5957391at2759"/>
<evidence type="ECO:0000256" key="1">
    <source>
        <dbReference type="ARBA" id="ARBA00004970"/>
    </source>
</evidence>
<evidence type="ECO:0000313" key="10">
    <source>
        <dbReference type="EMBL" id="KAF2403381.1"/>
    </source>
</evidence>
<comment type="catalytic activity">
    <reaction evidence="7 8">
        <text>L-histidinol phosphate + H2O = L-histidinol + phosphate</text>
        <dbReference type="Rhea" id="RHEA:14465"/>
        <dbReference type="ChEBI" id="CHEBI:15377"/>
        <dbReference type="ChEBI" id="CHEBI:43474"/>
        <dbReference type="ChEBI" id="CHEBI:57699"/>
        <dbReference type="ChEBI" id="CHEBI:57980"/>
        <dbReference type="EC" id="3.1.3.15"/>
    </reaction>
</comment>
<evidence type="ECO:0000256" key="5">
    <source>
        <dbReference type="ARBA" id="ARBA00022801"/>
    </source>
</evidence>
<dbReference type="Pfam" id="PF02811">
    <property type="entry name" value="PHP"/>
    <property type="match status" value="1"/>
</dbReference>
<dbReference type="SUPFAM" id="SSF89550">
    <property type="entry name" value="PHP domain-like"/>
    <property type="match status" value="1"/>
</dbReference>
<keyword evidence="4 8" id="KW-0028">Amino-acid biosynthesis</keyword>
<dbReference type="EMBL" id="ML996689">
    <property type="protein sequence ID" value="KAF2403381.1"/>
    <property type="molecule type" value="Genomic_DNA"/>
</dbReference>
<evidence type="ECO:0000256" key="6">
    <source>
        <dbReference type="ARBA" id="ARBA00023102"/>
    </source>
</evidence>
<accession>A0A6G1I5C2</accession>